<dbReference type="OrthoDB" id="1415873at2759"/>
<evidence type="ECO:0000313" key="1">
    <source>
        <dbReference type="EMBL" id="GAU27273.1"/>
    </source>
</evidence>
<dbReference type="EMBL" id="DF973350">
    <property type="protein sequence ID" value="GAU27273.1"/>
    <property type="molecule type" value="Genomic_DNA"/>
</dbReference>
<keyword evidence="2" id="KW-1185">Reference proteome</keyword>
<dbReference type="Proteomes" id="UP000242715">
    <property type="component" value="Unassembled WGS sequence"/>
</dbReference>
<protein>
    <submittedName>
        <fullName evidence="1">Uncharacterized protein</fullName>
    </submittedName>
</protein>
<gene>
    <name evidence="1" type="ORF">TSUD_125540</name>
</gene>
<evidence type="ECO:0000313" key="2">
    <source>
        <dbReference type="Proteomes" id="UP000242715"/>
    </source>
</evidence>
<proteinExistence type="predicted"/>
<sequence>MPHFNHTPAPYNGPSSSDLLKRRNQYLPTFVGTYYTHPEGRNGGNQRFLVPARHAEVFHASHRIEQVKSDRVWTAFKTHSGFSPYQLVYGKACHLPVELKHKAYWATKLLNMDESLAGREMLLKLNELEEWSTPLQFKIEVVPGKLKSRWSGPFVIKEVSPYGSVEIFKPGEEDQGFKVNGQRLKVYKGGEFQRHKVALIFRDL</sequence>
<name>A0A2Z6MB49_TRISU</name>
<reference evidence="2" key="1">
    <citation type="journal article" date="2017" name="Front. Plant Sci.">
        <title>Climate Clever Clovers: New Paradigm to Reduce the Environmental Footprint of Ruminants by Breeding Low Methanogenic Forages Utilizing Haplotype Variation.</title>
        <authorList>
            <person name="Kaur P."/>
            <person name="Appels R."/>
            <person name="Bayer P.E."/>
            <person name="Keeble-Gagnere G."/>
            <person name="Wang J."/>
            <person name="Hirakawa H."/>
            <person name="Shirasawa K."/>
            <person name="Vercoe P."/>
            <person name="Stefanova K."/>
            <person name="Durmic Z."/>
            <person name="Nichols P."/>
            <person name="Revell C."/>
            <person name="Isobe S.N."/>
            <person name="Edwards D."/>
            <person name="Erskine W."/>
        </authorList>
    </citation>
    <scope>NUCLEOTIDE SEQUENCE [LARGE SCALE GENOMIC DNA]</scope>
    <source>
        <strain evidence="2">cv. Daliak</strain>
    </source>
</reference>
<organism evidence="1 2">
    <name type="scientific">Trifolium subterraneum</name>
    <name type="common">Subterranean clover</name>
    <dbReference type="NCBI Taxonomy" id="3900"/>
    <lineage>
        <taxon>Eukaryota</taxon>
        <taxon>Viridiplantae</taxon>
        <taxon>Streptophyta</taxon>
        <taxon>Embryophyta</taxon>
        <taxon>Tracheophyta</taxon>
        <taxon>Spermatophyta</taxon>
        <taxon>Magnoliopsida</taxon>
        <taxon>eudicotyledons</taxon>
        <taxon>Gunneridae</taxon>
        <taxon>Pentapetalae</taxon>
        <taxon>rosids</taxon>
        <taxon>fabids</taxon>
        <taxon>Fabales</taxon>
        <taxon>Fabaceae</taxon>
        <taxon>Papilionoideae</taxon>
        <taxon>50 kb inversion clade</taxon>
        <taxon>NPAAA clade</taxon>
        <taxon>Hologalegina</taxon>
        <taxon>IRL clade</taxon>
        <taxon>Trifolieae</taxon>
        <taxon>Trifolium</taxon>
    </lineage>
</organism>
<dbReference type="AlphaFoldDB" id="A0A2Z6MB49"/>
<accession>A0A2Z6MB49</accession>